<dbReference type="Proteomes" id="UP000799437">
    <property type="component" value="Unassembled WGS sequence"/>
</dbReference>
<dbReference type="AlphaFoldDB" id="A0A6A6WFJ0"/>
<dbReference type="GO" id="GO:0004113">
    <property type="term" value="F:2',3'-cyclic-nucleotide 3'-phosphodiesterase activity"/>
    <property type="evidence" value="ECO:0007669"/>
    <property type="project" value="TreeGrafter"/>
</dbReference>
<evidence type="ECO:0000313" key="1">
    <source>
        <dbReference type="EMBL" id="KAF2761588.1"/>
    </source>
</evidence>
<dbReference type="GO" id="GO:0009187">
    <property type="term" value="P:cyclic nucleotide metabolic process"/>
    <property type="evidence" value="ECO:0007669"/>
    <property type="project" value="TreeGrafter"/>
</dbReference>
<dbReference type="InterPro" id="IPR009097">
    <property type="entry name" value="Cyclic_Pdiesterase"/>
</dbReference>
<accession>A0A6A6WFJ0</accession>
<reference evidence="1" key="1">
    <citation type="journal article" date="2020" name="Stud. Mycol.">
        <title>101 Dothideomycetes genomes: a test case for predicting lifestyles and emergence of pathogens.</title>
        <authorList>
            <person name="Haridas S."/>
            <person name="Albert R."/>
            <person name="Binder M."/>
            <person name="Bloem J."/>
            <person name="Labutti K."/>
            <person name="Salamov A."/>
            <person name="Andreopoulos B."/>
            <person name="Baker S."/>
            <person name="Barry K."/>
            <person name="Bills G."/>
            <person name="Bluhm B."/>
            <person name="Cannon C."/>
            <person name="Castanera R."/>
            <person name="Culley D."/>
            <person name="Daum C."/>
            <person name="Ezra D."/>
            <person name="Gonzalez J."/>
            <person name="Henrissat B."/>
            <person name="Kuo A."/>
            <person name="Liang C."/>
            <person name="Lipzen A."/>
            <person name="Lutzoni F."/>
            <person name="Magnuson J."/>
            <person name="Mondo S."/>
            <person name="Nolan M."/>
            <person name="Ohm R."/>
            <person name="Pangilinan J."/>
            <person name="Park H.-J."/>
            <person name="Ramirez L."/>
            <person name="Alfaro M."/>
            <person name="Sun H."/>
            <person name="Tritt A."/>
            <person name="Yoshinaga Y."/>
            <person name="Zwiers L.-H."/>
            <person name="Turgeon B."/>
            <person name="Goodwin S."/>
            <person name="Spatafora J."/>
            <person name="Crous P."/>
            <person name="Grigoriev I."/>
        </authorList>
    </citation>
    <scope>NUCLEOTIDE SEQUENCE</scope>
    <source>
        <strain evidence="1">CBS 121739</strain>
    </source>
</reference>
<dbReference type="SUPFAM" id="SSF55144">
    <property type="entry name" value="LigT-like"/>
    <property type="match status" value="1"/>
</dbReference>
<protein>
    <submittedName>
        <fullName evidence="1">2, 3 cyclic phosphodiesterase</fullName>
    </submittedName>
</protein>
<dbReference type="RefSeq" id="XP_033604039.1">
    <property type="nucleotide sequence ID" value="XM_033747897.1"/>
</dbReference>
<dbReference type="InterPro" id="IPR012386">
    <property type="entry name" value="Cyclic-nucl_3Pdiesterase"/>
</dbReference>
<keyword evidence="2" id="KW-1185">Reference proteome</keyword>
<dbReference type="OrthoDB" id="514292at2759"/>
<gene>
    <name evidence="1" type="ORF">EJ05DRAFT_507241</name>
</gene>
<dbReference type="GeneID" id="54488951"/>
<dbReference type="PANTHER" id="PTHR28141">
    <property type="entry name" value="2',3'-CYCLIC-NUCLEOTIDE 3'-PHOSPHODIESTERASE"/>
    <property type="match status" value="1"/>
</dbReference>
<dbReference type="Gene3D" id="3.90.1140.10">
    <property type="entry name" value="Cyclic phosphodiesterase"/>
    <property type="match status" value="1"/>
</dbReference>
<dbReference type="PANTHER" id="PTHR28141:SF1">
    <property type="entry name" value="2',3'-CYCLIC-NUCLEOTIDE 3'-PHOSPHODIESTERASE"/>
    <property type="match status" value="1"/>
</dbReference>
<organism evidence="1 2">
    <name type="scientific">Pseudovirgaria hyperparasitica</name>
    <dbReference type="NCBI Taxonomy" id="470096"/>
    <lineage>
        <taxon>Eukaryota</taxon>
        <taxon>Fungi</taxon>
        <taxon>Dikarya</taxon>
        <taxon>Ascomycota</taxon>
        <taxon>Pezizomycotina</taxon>
        <taxon>Dothideomycetes</taxon>
        <taxon>Dothideomycetes incertae sedis</taxon>
        <taxon>Acrospermales</taxon>
        <taxon>Acrospermaceae</taxon>
        <taxon>Pseudovirgaria</taxon>
    </lineage>
</organism>
<proteinExistence type="predicted"/>
<sequence>MPGSSLWLIPPPSHPLTPILTALITQTLPPRLDPSAPPFAPHITLTSNIPPSLYATSGPQAWLDALPFPPHGGRRDGKQDEGVTAGVGVSVRFDRVCTEDYVFRRCYIKICDGSSAGGLRELAQVARREGVLGGDEQKAREWVREEYRPHLSLVYSDEKVDEGKIAKVEACVRDAGVKLGAEEGEEREEGDRGQMGGWEGGVVWLVPTDRGIGEWKPIATRVL</sequence>
<dbReference type="EMBL" id="ML996566">
    <property type="protein sequence ID" value="KAF2761588.1"/>
    <property type="molecule type" value="Genomic_DNA"/>
</dbReference>
<dbReference type="Pfam" id="PF07823">
    <property type="entry name" value="CPDase"/>
    <property type="match status" value="1"/>
</dbReference>
<name>A0A6A6WFJ0_9PEZI</name>
<evidence type="ECO:0000313" key="2">
    <source>
        <dbReference type="Proteomes" id="UP000799437"/>
    </source>
</evidence>